<evidence type="ECO:0000313" key="1">
    <source>
        <dbReference type="EMBL" id="AKI99021.1"/>
    </source>
</evidence>
<keyword evidence="1" id="KW-0449">Lipoprotein</keyword>
<dbReference type="KEGG" id="age:AA314_00648"/>
<reference evidence="1 3" key="1">
    <citation type="submission" date="2015-05" db="EMBL/GenBank/DDBJ databases">
        <title>Genome assembly of Archangium gephyra DSM 2261.</title>
        <authorList>
            <person name="Sharma G."/>
            <person name="Subramanian S."/>
        </authorList>
    </citation>
    <scope>NUCLEOTIDE SEQUENCE [LARGE SCALE GENOMIC DNA]</scope>
    <source>
        <strain evidence="1 3">DSM 2261</strain>
    </source>
</reference>
<sequence>MTFEMQAPRRSWKWFVLGTLVLAACGAVPEAPEADAHAERSVSAMHDTGDRQRVFPTWSSPTFAAVPAMATDGRQFLTVWRDVLRPSELFGARVSTDGKLLDPDSIRLNLDPTVEVGDPAVAYDGKQFLVVWQGTLTLYLVRVNRDGTVVPPVLPIADIFASPSPAPTIACGWRKCLVAWPDSGDPRGIRGVIVESDDMGLGTRELVISSPAPALSSFGISATWGHDRFLVVWSDERTGSPKLVAARVRSDGTVLDPSGIRVSDSTGVQSFPDVVATKHGFFVAWSDTRLGTRDIFGTLVKPNGSVPDSDGFLIETSPDDELDAAVTYDGSRVLATWSRLSPERFSVRGNFVRADGSLASPVGFALSTGEFVREVQQDVAYADGTHFVAWCAAPVIDEPPLQVILGSRVKKNGALVDDPAIRISHSPSVEGGTVVPEVK</sequence>
<evidence type="ECO:0000313" key="2">
    <source>
        <dbReference type="EMBL" id="REG30931.1"/>
    </source>
</evidence>
<dbReference type="Proteomes" id="UP000256345">
    <property type="component" value="Unassembled WGS sequence"/>
</dbReference>
<dbReference type="RefSeq" id="WP_053066043.1">
    <property type="nucleotide sequence ID" value="NZ_CP011509.1"/>
</dbReference>
<accession>A0AAC8TAR7</accession>
<proteinExistence type="predicted"/>
<reference evidence="2 4" key="2">
    <citation type="submission" date="2018-08" db="EMBL/GenBank/DDBJ databases">
        <title>Genomic Encyclopedia of Archaeal and Bacterial Type Strains, Phase II (KMG-II): from individual species to whole genera.</title>
        <authorList>
            <person name="Goeker M."/>
        </authorList>
    </citation>
    <scope>NUCLEOTIDE SEQUENCE [LARGE SCALE GENOMIC DNA]</scope>
    <source>
        <strain evidence="2 4">DSM 2261</strain>
    </source>
</reference>
<organism evidence="1 3">
    <name type="scientific">Archangium gephyra</name>
    <dbReference type="NCBI Taxonomy" id="48"/>
    <lineage>
        <taxon>Bacteria</taxon>
        <taxon>Pseudomonadati</taxon>
        <taxon>Myxococcota</taxon>
        <taxon>Myxococcia</taxon>
        <taxon>Myxococcales</taxon>
        <taxon>Cystobacterineae</taxon>
        <taxon>Archangiaceae</taxon>
        <taxon>Archangium</taxon>
    </lineage>
</organism>
<gene>
    <name evidence="1" type="ORF">AA314_00648</name>
    <name evidence="2" type="ORF">ATI61_106401</name>
</gene>
<evidence type="ECO:0000313" key="4">
    <source>
        <dbReference type="Proteomes" id="UP000256345"/>
    </source>
</evidence>
<dbReference type="EMBL" id="QUMU01000006">
    <property type="protein sequence ID" value="REG30931.1"/>
    <property type="molecule type" value="Genomic_DNA"/>
</dbReference>
<keyword evidence="4" id="KW-1185">Reference proteome</keyword>
<name>A0AAC8TAR7_9BACT</name>
<dbReference type="EMBL" id="CP011509">
    <property type="protein sequence ID" value="AKI99021.1"/>
    <property type="molecule type" value="Genomic_DNA"/>
</dbReference>
<protein>
    <submittedName>
        <fullName evidence="1">Lipoprotein</fullName>
    </submittedName>
</protein>
<evidence type="ECO:0000313" key="3">
    <source>
        <dbReference type="Proteomes" id="UP000035579"/>
    </source>
</evidence>
<dbReference type="Proteomes" id="UP000035579">
    <property type="component" value="Chromosome"/>
</dbReference>
<dbReference type="AlphaFoldDB" id="A0AAC8TAR7"/>